<accession>A0A4Q2JLR2</accession>
<dbReference type="GO" id="GO:0005886">
    <property type="term" value="C:plasma membrane"/>
    <property type="evidence" value="ECO:0007669"/>
    <property type="project" value="UniProtKB-SubCell"/>
</dbReference>
<dbReference type="PROSITE" id="PS50125">
    <property type="entry name" value="GUANYLATE_CYCLASE_2"/>
    <property type="match status" value="1"/>
</dbReference>
<dbReference type="GO" id="GO:0035556">
    <property type="term" value="P:intracellular signal transduction"/>
    <property type="evidence" value="ECO:0007669"/>
    <property type="project" value="InterPro"/>
</dbReference>
<evidence type="ECO:0000256" key="7">
    <source>
        <dbReference type="SAM" id="Phobius"/>
    </source>
</evidence>
<dbReference type="EMBL" id="SDPO01000002">
    <property type="protein sequence ID" value="RXZ48862.1"/>
    <property type="molecule type" value="Genomic_DNA"/>
</dbReference>
<evidence type="ECO:0000256" key="5">
    <source>
        <dbReference type="ARBA" id="ARBA00023136"/>
    </source>
</evidence>
<gene>
    <name evidence="10" type="ORF">ESP57_07740</name>
</gene>
<keyword evidence="2" id="KW-1003">Cell membrane</keyword>
<dbReference type="PROSITE" id="PS50885">
    <property type="entry name" value="HAMP"/>
    <property type="match status" value="1"/>
</dbReference>
<dbReference type="CDD" id="cd07302">
    <property type="entry name" value="CHD"/>
    <property type="match status" value="1"/>
</dbReference>
<reference evidence="10 11" key="1">
    <citation type="submission" date="2019-01" db="EMBL/GenBank/DDBJ databases">
        <authorList>
            <person name="Li J."/>
        </authorList>
    </citation>
    <scope>NUCLEOTIDE SEQUENCE [LARGE SCALE GENOMIC DNA]</scope>
    <source>
        <strain evidence="10 11">CCUG 35506</strain>
    </source>
</reference>
<keyword evidence="4 7" id="KW-1133">Transmembrane helix</keyword>
<dbReference type="Gene3D" id="3.30.70.1230">
    <property type="entry name" value="Nucleotide cyclase"/>
    <property type="match status" value="1"/>
</dbReference>
<dbReference type="InterPro" id="IPR029787">
    <property type="entry name" value="Nucleotide_cyclase"/>
</dbReference>
<feature type="compositionally biased region" description="Basic residues" evidence="6">
    <location>
        <begin position="34"/>
        <end position="45"/>
    </location>
</feature>
<dbReference type="SMART" id="SM00304">
    <property type="entry name" value="HAMP"/>
    <property type="match status" value="1"/>
</dbReference>
<proteinExistence type="predicted"/>
<dbReference type="Gene3D" id="1.10.8.500">
    <property type="entry name" value="HAMP domain in histidine kinase"/>
    <property type="match status" value="1"/>
</dbReference>
<dbReference type="Gene3D" id="3.30.450.20">
    <property type="entry name" value="PAS domain"/>
    <property type="match status" value="1"/>
</dbReference>
<feature type="region of interest" description="Disordered" evidence="6">
    <location>
        <begin position="1"/>
        <end position="45"/>
    </location>
</feature>
<evidence type="ECO:0000313" key="10">
    <source>
        <dbReference type="EMBL" id="RXZ48862.1"/>
    </source>
</evidence>
<comment type="caution">
    <text evidence="10">The sequence shown here is derived from an EMBL/GenBank/DDBJ whole genome shotgun (WGS) entry which is preliminary data.</text>
</comment>
<evidence type="ECO:0000259" key="9">
    <source>
        <dbReference type="PROSITE" id="PS50885"/>
    </source>
</evidence>
<dbReference type="Pfam" id="PF02743">
    <property type="entry name" value="dCache_1"/>
    <property type="match status" value="1"/>
</dbReference>
<evidence type="ECO:0000256" key="4">
    <source>
        <dbReference type="ARBA" id="ARBA00022989"/>
    </source>
</evidence>
<keyword evidence="3 7" id="KW-0812">Transmembrane</keyword>
<dbReference type="Proteomes" id="UP000292935">
    <property type="component" value="Unassembled WGS sequence"/>
</dbReference>
<dbReference type="Pfam" id="PF00672">
    <property type="entry name" value="HAMP"/>
    <property type="match status" value="1"/>
</dbReference>
<evidence type="ECO:0000256" key="3">
    <source>
        <dbReference type="ARBA" id="ARBA00022692"/>
    </source>
</evidence>
<comment type="subcellular location">
    <subcellularLocation>
        <location evidence="1">Cell membrane</location>
        <topology evidence="1">Multi-pass membrane protein</topology>
    </subcellularLocation>
</comment>
<sequence>MSTMERGAPSEASADDGDAAPPPTAPTVPSRAPRERKPRTSKPRRVGLSIQSKLLIMLLGVSLISSIIVGVIGFVSGRESLRAAAVDQLTTIRELRTGELERVFGGVQTGVTLDSRNLSAQNASVALNAAFAEAQSRPLDEAQRAELEAYYDDEFNAALSARAGGTYAAGAFIPESVAGQYLQYQYTSKSYRFPGGELDFEAAIDAGDAGDGSPWSAARERYHDYFQRIIAASGYDDVLLLDTEGNVVYTAYSGPDLGMNIMTGPFKDSQLADAYRDVMATNSVNALATTDYERYIPSLNVPAIWVVSPVGNTERVTGALAVQIPIDIINDVLTGDERWKEQGLGDTGEVYVAGSDDLMRSNSRLLIEDPQAFEKLAVANGTPSELAEREVEVGGTVLLQPVTTESVRLAQQGKSGTTISRGYLGRENITAYTPVDIDGLNWVAVARIDTEEAFAPVTDFTRNLVISTLAILLAVSVLSMLLAQVFTRPVRHLSEAVRRVAGGDLTVQVPAGSRDEFGDLGNAFNDMSSSLRIKQELIDEQRMENERLLHTLMPETVAKRYQDGEETISEVHQDVSVIFAELIGFDDFTASLSSEDELAQLNSLMRGFDEAAERTGVEKVRTLRGGYLASSGLIVPRVDNVRRAVEFATELRAVIERFNAGNDASVELRAGIATGTVTSGLVGRTSLAYDLWGDAVNLAYRVRSVDGRPGIYVSQAVKDRLQDGVRIVSAGTIETADGSETVWRVE</sequence>
<evidence type="ECO:0000256" key="6">
    <source>
        <dbReference type="SAM" id="MobiDB-lite"/>
    </source>
</evidence>
<dbReference type="InterPro" id="IPR003660">
    <property type="entry name" value="HAMP_dom"/>
</dbReference>
<organism evidence="10 11">
    <name type="scientific">Agromyces fucosus</name>
    <dbReference type="NCBI Taxonomy" id="41985"/>
    <lineage>
        <taxon>Bacteria</taxon>
        <taxon>Bacillati</taxon>
        <taxon>Actinomycetota</taxon>
        <taxon>Actinomycetes</taxon>
        <taxon>Micrococcales</taxon>
        <taxon>Microbacteriaceae</taxon>
        <taxon>Agromyces</taxon>
    </lineage>
</organism>
<dbReference type="GO" id="GO:0004016">
    <property type="term" value="F:adenylate cyclase activity"/>
    <property type="evidence" value="ECO:0007669"/>
    <property type="project" value="UniProtKB-ARBA"/>
</dbReference>
<name>A0A4Q2JLR2_9MICO</name>
<dbReference type="PANTHER" id="PTHR45655">
    <property type="entry name" value="GUANYLATE CYCLASE SOLUBLE SUBUNIT BETA-2"/>
    <property type="match status" value="1"/>
</dbReference>
<feature type="domain" description="Guanylate cyclase" evidence="8">
    <location>
        <begin position="576"/>
        <end position="703"/>
    </location>
</feature>
<evidence type="ECO:0000256" key="1">
    <source>
        <dbReference type="ARBA" id="ARBA00004651"/>
    </source>
</evidence>
<evidence type="ECO:0000256" key="2">
    <source>
        <dbReference type="ARBA" id="ARBA00022475"/>
    </source>
</evidence>
<dbReference type="SUPFAM" id="SSF55073">
    <property type="entry name" value="Nucleotide cyclase"/>
    <property type="match status" value="1"/>
</dbReference>
<dbReference type="AlphaFoldDB" id="A0A4Q2JLR2"/>
<dbReference type="CDD" id="cd18774">
    <property type="entry name" value="PDC2_HK_sensor"/>
    <property type="match status" value="1"/>
</dbReference>
<dbReference type="SUPFAM" id="SSF158472">
    <property type="entry name" value="HAMP domain-like"/>
    <property type="match status" value="1"/>
</dbReference>
<feature type="domain" description="HAMP" evidence="9">
    <location>
        <begin position="484"/>
        <end position="536"/>
    </location>
</feature>
<feature type="transmembrane region" description="Helical" evidence="7">
    <location>
        <begin position="54"/>
        <end position="75"/>
    </location>
</feature>
<dbReference type="SMART" id="SM00044">
    <property type="entry name" value="CYCc"/>
    <property type="match status" value="1"/>
</dbReference>
<dbReference type="OrthoDB" id="9806704at2"/>
<protein>
    <submittedName>
        <fullName evidence="10">HAMP domain-containing protein</fullName>
    </submittedName>
</protein>
<dbReference type="Pfam" id="PF00211">
    <property type="entry name" value="Guanylate_cyc"/>
    <property type="match status" value="1"/>
</dbReference>
<dbReference type="InterPro" id="IPR001054">
    <property type="entry name" value="A/G_cyclase"/>
</dbReference>
<keyword evidence="11" id="KW-1185">Reference proteome</keyword>
<keyword evidence="5 7" id="KW-0472">Membrane</keyword>
<dbReference type="CDD" id="cd06225">
    <property type="entry name" value="HAMP"/>
    <property type="match status" value="1"/>
</dbReference>
<dbReference type="InterPro" id="IPR033479">
    <property type="entry name" value="dCache_1"/>
</dbReference>
<dbReference type="GO" id="GO:0009190">
    <property type="term" value="P:cyclic nucleotide biosynthetic process"/>
    <property type="evidence" value="ECO:0007669"/>
    <property type="project" value="InterPro"/>
</dbReference>
<dbReference type="PANTHER" id="PTHR45655:SF13">
    <property type="entry name" value="SOLUBLE GUANYLATE CYCLASE GCY-32-RELATED"/>
    <property type="match status" value="1"/>
</dbReference>
<evidence type="ECO:0000313" key="11">
    <source>
        <dbReference type="Proteomes" id="UP000292935"/>
    </source>
</evidence>
<evidence type="ECO:0000259" key="8">
    <source>
        <dbReference type="PROSITE" id="PS50125"/>
    </source>
</evidence>